<protein>
    <submittedName>
        <fullName evidence="2">17674_t:CDS:1</fullName>
    </submittedName>
</protein>
<evidence type="ECO:0000256" key="1">
    <source>
        <dbReference type="SAM" id="MobiDB-lite"/>
    </source>
</evidence>
<reference evidence="2" key="1">
    <citation type="submission" date="2021-06" db="EMBL/GenBank/DDBJ databases">
        <authorList>
            <person name="Kallberg Y."/>
            <person name="Tangrot J."/>
            <person name="Rosling A."/>
        </authorList>
    </citation>
    <scope>NUCLEOTIDE SEQUENCE</scope>
    <source>
        <strain evidence="2">MA453B</strain>
    </source>
</reference>
<proteinExistence type="predicted"/>
<gene>
    <name evidence="2" type="ORF">DERYTH_LOCUS28342</name>
</gene>
<dbReference type="EMBL" id="CAJVPY010070121">
    <property type="protein sequence ID" value="CAG8827669.1"/>
    <property type="molecule type" value="Genomic_DNA"/>
</dbReference>
<feature type="region of interest" description="Disordered" evidence="1">
    <location>
        <begin position="67"/>
        <end position="105"/>
    </location>
</feature>
<dbReference type="AlphaFoldDB" id="A0A9N9KG48"/>
<dbReference type="Proteomes" id="UP000789405">
    <property type="component" value="Unassembled WGS sequence"/>
</dbReference>
<comment type="caution">
    <text evidence="2">The sequence shown here is derived from an EMBL/GenBank/DDBJ whole genome shotgun (WGS) entry which is preliminary data.</text>
</comment>
<accession>A0A9N9KG48</accession>
<name>A0A9N9KG48_9GLOM</name>
<feature type="non-terminal residue" evidence="2">
    <location>
        <position position="105"/>
    </location>
</feature>
<organism evidence="2 3">
    <name type="scientific">Dentiscutata erythropus</name>
    <dbReference type="NCBI Taxonomy" id="1348616"/>
    <lineage>
        <taxon>Eukaryota</taxon>
        <taxon>Fungi</taxon>
        <taxon>Fungi incertae sedis</taxon>
        <taxon>Mucoromycota</taxon>
        <taxon>Glomeromycotina</taxon>
        <taxon>Glomeromycetes</taxon>
        <taxon>Diversisporales</taxon>
        <taxon>Gigasporaceae</taxon>
        <taxon>Dentiscutata</taxon>
    </lineage>
</organism>
<sequence>ESYDTNIIPLVYPKNRRGSVESDTTKTLPFEDQQQDFQNYLKGGGDDNNNKSNTNTIVGDIINSNGLFGGRSSAKRTPSVESIEVENSDSPSPFKYHNLNLNHLQ</sequence>
<evidence type="ECO:0000313" key="2">
    <source>
        <dbReference type="EMBL" id="CAG8827669.1"/>
    </source>
</evidence>
<keyword evidence="3" id="KW-1185">Reference proteome</keyword>
<feature type="non-terminal residue" evidence="2">
    <location>
        <position position="1"/>
    </location>
</feature>
<evidence type="ECO:0000313" key="3">
    <source>
        <dbReference type="Proteomes" id="UP000789405"/>
    </source>
</evidence>